<accession>A0A7R9P692</accession>
<comment type="function">
    <text evidence="7">As a component of the minor spliceosome, involved in the splicing of U12-type introns in pre-mRNAs.</text>
</comment>
<dbReference type="InterPro" id="IPR039599">
    <property type="entry name" value="RBM48"/>
</dbReference>
<dbReference type="InterPro" id="IPR012677">
    <property type="entry name" value="Nucleotide-bd_a/b_plait_sf"/>
</dbReference>
<proteinExistence type="inferred from homology"/>
<dbReference type="SUPFAM" id="SSF54928">
    <property type="entry name" value="RNA-binding domain, RBD"/>
    <property type="match status" value="1"/>
</dbReference>
<organism evidence="8">
    <name type="scientific">Timema californicum</name>
    <name type="common">California timema</name>
    <name type="synonym">Walking stick</name>
    <dbReference type="NCBI Taxonomy" id="61474"/>
    <lineage>
        <taxon>Eukaryota</taxon>
        <taxon>Metazoa</taxon>
        <taxon>Ecdysozoa</taxon>
        <taxon>Arthropoda</taxon>
        <taxon>Hexapoda</taxon>
        <taxon>Insecta</taxon>
        <taxon>Pterygota</taxon>
        <taxon>Neoptera</taxon>
        <taxon>Polyneoptera</taxon>
        <taxon>Phasmatodea</taxon>
        <taxon>Timematodea</taxon>
        <taxon>Timematoidea</taxon>
        <taxon>Timematidae</taxon>
        <taxon>Timema</taxon>
    </lineage>
</organism>
<keyword evidence="6" id="KW-0508">mRNA splicing</keyword>
<dbReference type="PANTHER" id="PTHR20957:SF0">
    <property type="entry name" value="RNA-BINDING PROTEIN 48"/>
    <property type="match status" value="1"/>
</dbReference>
<keyword evidence="3" id="KW-0507">mRNA processing</keyword>
<dbReference type="PANTHER" id="PTHR20957">
    <property type="entry name" value="RNA-BINDING PROTEIN 48"/>
    <property type="match status" value="1"/>
</dbReference>
<dbReference type="EMBL" id="OE180323">
    <property type="protein sequence ID" value="CAD7571056.1"/>
    <property type="molecule type" value="Genomic_DNA"/>
</dbReference>
<dbReference type="GO" id="GO:0005654">
    <property type="term" value="C:nucleoplasm"/>
    <property type="evidence" value="ECO:0007669"/>
    <property type="project" value="TreeGrafter"/>
</dbReference>
<evidence type="ECO:0000256" key="4">
    <source>
        <dbReference type="ARBA" id="ARBA00022728"/>
    </source>
</evidence>
<protein>
    <recommendedName>
        <fullName evidence="2">RNA-binding protein 48</fullName>
    </recommendedName>
</protein>
<evidence type="ECO:0000256" key="1">
    <source>
        <dbReference type="ARBA" id="ARBA00006938"/>
    </source>
</evidence>
<dbReference type="GO" id="GO:0003723">
    <property type="term" value="F:RNA binding"/>
    <property type="evidence" value="ECO:0007669"/>
    <property type="project" value="UniProtKB-KW"/>
</dbReference>
<reference evidence="8" key="1">
    <citation type="submission" date="2020-11" db="EMBL/GenBank/DDBJ databases">
        <authorList>
            <person name="Tran Van P."/>
        </authorList>
    </citation>
    <scope>NUCLEOTIDE SEQUENCE</scope>
</reference>
<gene>
    <name evidence="8" type="ORF">TCMB3V08_LOCUS3742</name>
</gene>
<evidence type="ECO:0000313" key="8">
    <source>
        <dbReference type="EMBL" id="CAD7571056.1"/>
    </source>
</evidence>
<dbReference type="CDD" id="cd12442">
    <property type="entry name" value="RRM_RBM48"/>
    <property type="match status" value="1"/>
</dbReference>
<evidence type="ECO:0000256" key="3">
    <source>
        <dbReference type="ARBA" id="ARBA00022664"/>
    </source>
</evidence>
<sequence length="359" mass="40363">MFGVVYTINDESQHLLVCGVPSLGLQDELRRLCGRFGDVKSLVYVPRYAEEEFTDVYHVQYTRIQSSRYAKRHLDGRSFYGGILHVCYMPEMESVEETRAKLIQRRKDVASRTKGDKTSMSDLKFGIWSLDTSSILTYRTTNIQVGVFTKHYDRNKKHPALPITADRLAAKGASEGGPACIWKGIPIGIDPRTIHPAAESAQLANALVVLSLTAEYGEIEVRISCSTLCGPLLPNEDWQRAGVRKRLFVPHHTKRKEQTPLSATNTTAGPKWPLDSPALRFVPRQVASKRIVFHKKNDLKTSEEESKVNNNCFKRKADDLDESDPTNVTLAAVRKKMKAVSVPNVEVILEKDDSFRFGT</sequence>
<evidence type="ECO:0000256" key="2">
    <source>
        <dbReference type="ARBA" id="ARBA00015189"/>
    </source>
</evidence>
<keyword evidence="5" id="KW-0694">RNA-binding</keyword>
<name>A0A7R9P692_TIMCA</name>
<dbReference type="GO" id="GO:0006397">
    <property type="term" value="P:mRNA processing"/>
    <property type="evidence" value="ECO:0007669"/>
    <property type="project" value="UniProtKB-KW"/>
</dbReference>
<dbReference type="GO" id="GO:0005681">
    <property type="term" value="C:spliceosomal complex"/>
    <property type="evidence" value="ECO:0007669"/>
    <property type="project" value="UniProtKB-KW"/>
</dbReference>
<dbReference type="AlphaFoldDB" id="A0A7R9P692"/>
<comment type="similarity">
    <text evidence="1">Belongs to the RBM48 family.</text>
</comment>
<dbReference type="InterPro" id="IPR034264">
    <property type="entry name" value="RBM48_RRM"/>
</dbReference>
<evidence type="ECO:0000256" key="6">
    <source>
        <dbReference type="ARBA" id="ARBA00023187"/>
    </source>
</evidence>
<evidence type="ECO:0000256" key="5">
    <source>
        <dbReference type="ARBA" id="ARBA00022884"/>
    </source>
</evidence>
<keyword evidence="4" id="KW-0747">Spliceosome</keyword>
<dbReference type="Gene3D" id="3.30.70.330">
    <property type="match status" value="1"/>
</dbReference>
<dbReference type="InterPro" id="IPR035979">
    <property type="entry name" value="RBD_domain_sf"/>
</dbReference>
<dbReference type="GO" id="GO:0008380">
    <property type="term" value="P:RNA splicing"/>
    <property type="evidence" value="ECO:0007669"/>
    <property type="project" value="UniProtKB-KW"/>
</dbReference>
<evidence type="ECO:0000256" key="7">
    <source>
        <dbReference type="ARBA" id="ARBA00035004"/>
    </source>
</evidence>